<evidence type="ECO:0000313" key="7">
    <source>
        <dbReference type="EMBL" id="SDL54293.1"/>
    </source>
</evidence>
<dbReference type="Pfam" id="PF03649">
    <property type="entry name" value="UPF0014"/>
    <property type="match status" value="1"/>
</dbReference>
<keyword evidence="3 6" id="KW-0812">Transmembrane</keyword>
<name>A0A1G9KXR3_9FIRM</name>
<comment type="similarity">
    <text evidence="2">Belongs to the UPF0014 family.</text>
</comment>
<gene>
    <name evidence="7" type="ORF">SAMN04488692_105122</name>
</gene>
<sequence>METAVNGEVINIPLIQMAIAYIFVLILIILVKKQKIGREKQILIAATRMTLQLIIVGYVLEIIFDMPHPVITLLIMTLMIGFALQNIFARVSTDLSRPLKKTAVLSIIVGSVATLFFFLLMVIRLSPWYYPRYFIPIAGMIIGNSMTGVSLGVENLVNRIEDDSHRIENALMMGASPAQATNELANQVFYNAVLPTINSMVGMGIIWLPGMMTGQILSGVDPLLAIRYQIAIMLGILGSVTLTVFLMIKLGIRTYFNERMQLQIEDQEK</sequence>
<feature type="transmembrane region" description="Helical" evidence="6">
    <location>
        <begin position="228"/>
        <end position="252"/>
    </location>
</feature>
<keyword evidence="4 6" id="KW-1133">Transmembrane helix</keyword>
<feature type="transmembrane region" description="Helical" evidence="6">
    <location>
        <begin position="70"/>
        <end position="91"/>
    </location>
</feature>
<protein>
    <submittedName>
        <fullName evidence="7">Putative ABC transport system permease protein</fullName>
    </submittedName>
</protein>
<organism evidence="7 8">
    <name type="scientific">Halarsenatibacter silvermanii</name>
    <dbReference type="NCBI Taxonomy" id="321763"/>
    <lineage>
        <taxon>Bacteria</taxon>
        <taxon>Bacillati</taxon>
        <taxon>Bacillota</taxon>
        <taxon>Clostridia</taxon>
        <taxon>Halanaerobiales</taxon>
        <taxon>Halarsenatibacteraceae</taxon>
        <taxon>Halarsenatibacter</taxon>
    </lineage>
</organism>
<dbReference type="OrthoDB" id="9791807at2"/>
<feature type="transmembrane region" description="Helical" evidence="6">
    <location>
        <begin position="133"/>
        <end position="157"/>
    </location>
</feature>
<evidence type="ECO:0000256" key="4">
    <source>
        <dbReference type="ARBA" id="ARBA00022989"/>
    </source>
</evidence>
<dbReference type="STRING" id="321763.SAMN04488692_105122"/>
<evidence type="ECO:0000256" key="5">
    <source>
        <dbReference type="ARBA" id="ARBA00023136"/>
    </source>
</evidence>
<dbReference type="PANTHER" id="PTHR30028">
    <property type="entry name" value="UPF0014 INNER MEMBRANE PROTEIN YBBM-RELATED"/>
    <property type="match status" value="1"/>
</dbReference>
<feature type="transmembrane region" description="Helical" evidence="6">
    <location>
        <begin position="43"/>
        <end position="64"/>
    </location>
</feature>
<dbReference type="EMBL" id="FNGO01000005">
    <property type="protein sequence ID" value="SDL54293.1"/>
    <property type="molecule type" value="Genomic_DNA"/>
</dbReference>
<dbReference type="Proteomes" id="UP000199476">
    <property type="component" value="Unassembled WGS sequence"/>
</dbReference>
<evidence type="ECO:0000313" key="8">
    <source>
        <dbReference type="Proteomes" id="UP000199476"/>
    </source>
</evidence>
<keyword evidence="5 6" id="KW-0472">Membrane</keyword>
<evidence type="ECO:0000256" key="2">
    <source>
        <dbReference type="ARBA" id="ARBA00005268"/>
    </source>
</evidence>
<evidence type="ECO:0000256" key="3">
    <source>
        <dbReference type="ARBA" id="ARBA00022692"/>
    </source>
</evidence>
<keyword evidence="8" id="KW-1185">Reference proteome</keyword>
<feature type="transmembrane region" description="Helical" evidence="6">
    <location>
        <begin position="188"/>
        <end position="208"/>
    </location>
</feature>
<dbReference type="RefSeq" id="WP_089758947.1">
    <property type="nucleotide sequence ID" value="NZ_FNGO01000005.1"/>
</dbReference>
<dbReference type="AlphaFoldDB" id="A0A1G9KXR3"/>
<comment type="subcellular location">
    <subcellularLocation>
        <location evidence="1">Membrane</location>
        <topology evidence="1">Multi-pass membrane protein</topology>
    </subcellularLocation>
</comment>
<evidence type="ECO:0000256" key="6">
    <source>
        <dbReference type="SAM" id="Phobius"/>
    </source>
</evidence>
<reference evidence="7 8" key="1">
    <citation type="submission" date="2016-10" db="EMBL/GenBank/DDBJ databases">
        <authorList>
            <person name="de Groot N.N."/>
        </authorList>
    </citation>
    <scope>NUCLEOTIDE SEQUENCE [LARGE SCALE GENOMIC DNA]</scope>
    <source>
        <strain evidence="7 8">SLAS-1</strain>
    </source>
</reference>
<dbReference type="PANTHER" id="PTHR30028:SF0">
    <property type="entry name" value="PROTEIN ALUMINUM SENSITIVE 3"/>
    <property type="match status" value="1"/>
</dbReference>
<accession>A0A1G9KXR3</accession>
<dbReference type="InterPro" id="IPR005226">
    <property type="entry name" value="UPF0014_fam"/>
</dbReference>
<feature type="transmembrane region" description="Helical" evidence="6">
    <location>
        <begin position="103"/>
        <end position="127"/>
    </location>
</feature>
<evidence type="ECO:0000256" key="1">
    <source>
        <dbReference type="ARBA" id="ARBA00004141"/>
    </source>
</evidence>
<feature type="transmembrane region" description="Helical" evidence="6">
    <location>
        <begin position="12"/>
        <end position="31"/>
    </location>
</feature>
<proteinExistence type="inferred from homology"/>
<dbReference type="GO" id="GO:0005886">
    <property type="term" value="C:plasma membrane"/>
    <property type="evidence" value="ECO:0007669"/>
    <property type="project" value="TreeGrafter"/>
</dbReference>